<dbReference type="AlphaFoldDB" id="A0A386H6C1"/>
<feature type="transmembrane region" description="Helical" evidence="1">
    <location>
        <begin position="87"/>
        <end position="107"/>
    </location>
</feature>
<dbReference type="OrthoDB" id="5446016at2"/>
<evidence type="ECO:0000313" key="3">
    <source>
        <dbReference type="EMBL" id="AYD41297.1"/>
    </source>
</evidence>
<dbReference type="EMBL" id="CP032416">
    <property type="protein sequence ID" value="AYD41297.1"/>
    <property type="molecule type" value="Genomic_DNA"/>
</dbReference>
<feature type="transmembrane region" description="Helical" evidence="1">
    <location>
        <begin position="47"/>
        <end position="66"/>
    </location>
</feature>
<keyword evidence="4" id="KW-1185">Reference proteome</keyword>
<keyword evidence="3" id="KW-0808">Transferase</keyword>
<evidence type="ECO:0000313" key="4">
    <source>
        <dbReference type="Proteomes" id="UP000266301"/>
    </source>
</evidence>
<keyword evidence="1" id="KW-0812">Transmembrane</keyword>
<dbReference type="Proteomes" id="UP000266301">
    <property type="component" value="Chromosome"/>
</dbReference>
<dbReference type="Pfam" id="PF01757">
    <property type="entry name" value="Acyl_transf_3"/>
    <property type="match status" value="1"/>
</dbReference>
<proteinExistence type="predicted"/>
<reference evidence="3 4" key="1">
    <citation type="journal article" date="2019" name="Int. J. Syst. Evol. Microbiol.">
        <title>Clostridium fermenticellae sp. nov., isolated from the mud in a fermentation cellar for the production of the Chinese liquor, baijiu.</title>
        <authorList>
            <person name="Xu P.X."/>
            <person name="Chai L.J."/>
            <person name="Qiu T."/>
            <person name="Zhang X.J."/>
            <person name="Lu Z.M."/>
            <person name="Xiao C."/>
            <person name="Wang S.T."/>
            <person name="Shen C.H."/>
            <person name="Shi J.S."/>
            <person name="Xu Z.H."/>
        </authorList>
    </citation>
    <scope>NUCLEOTIDE SEQUENCE [LARGE SCALE GENOMIC DNA]</scope>
    <source>
        <strain evidence="3 4">JN500901</strain>
    </source>
</reference>
<feature type="transmembrane region" description="Helical" evidence="1">
    <location>
        <begin position="12"/>
        <end position="35"/>
    </location>
</feature>
<keyword evidence="1" id="KW-1133">Transmembrane helix</keyword>
<keyword evidence="1" id="KW-0472">Membrane</keyword>
<dbReference type="GO" id="GO:0016747">
    <property type="term" value="F:acyltransferase activity, transferring groups other than amino-acyl groups"/>
    <property type="evidence" value="ECO:0007669"/>
    <property type="project" value="InterPro"/>
</dbReference>
<feature type="transmembrane region" description="Helical" evidence="1">
    <location>
        <begin position="190"/>
        <end position="208"/>
    </location>
</feature>
<name>A0A386H6C1_9CLOT</name>
<sequence length="357" mass="41343">MRKHYLDNIRWVTVLLVLVYHVFYLFNGVGVLGGIGSFSKVQYQDAMLYFVYPWFMVLLFLIAGISSRYALEHRSHKQFMKDRTVKLLVPSTLGLFVFQWMVGYFNIKIGGAWNTIPAFIRYPIMAISGIGPLWFIQMLWVFALLLVLIREIDSNDNFYMLCGKCNLFVILLLFLPLWGASQILNMPVITTYRFGIYFAAFLIGYFIFSHDRIQNKVQKIHLPMLMIAVVMGIAYTVYYFGQNYTANACLKSIFTNAYLWIAILAILGCGKAWFNKISKFAAYMTKSSFGIYIVHYLVVLASCYFLKFHTVLPAFAIYLIAIFSVLVISPVLYELLKRIPILRYLILGIQKKKIKEQ</sequence>
<feature type="transmembrane region" description="Helical" evidence="1">
    <location>
        <begin position="289"/>
        <end position="309"/>
    </location>
</feature>
<dbReference type="InterPro" id="IPR050623">
    <property type="entry name" value="Glucan_succinyl_AcylTrfase"/>
</dbReference>
<feature type="transmembrane region" description="Helical" evidence="1">
    <location>
        <begin position="158"/>
        <end position="178"/>
    </location>
</feature>
<feature type="transmembrane region" description="Helical" evidence="1">
    <location>
        <begin position="220"/>
        <end position="241"/>
    </location>
</feature>
<dbReference type="PANTHER" id="PTHR36927:SF3">
    <property type="entry name" value="GLUCANS BIOSYNTHESIS PROTEIN C"/>
    <property type="match status" value="1"/>
</dbReference>
<gene>
    <name evidence="3" type="ORF">D4Z93_12590</name>
</gene>
<dbReference type="KEGG" id="cfer:D4Z93_12590"/>
<dbReference type="PANTHER" id="PTHR36927">
    <property type="entry name" value="BLR4337 PROTEIN"/>
    <property type="match status" value="1"/>
</dbReference>
<organism evidence="3 4">
    <name type="scientific">Clostridium fermenticellae</name>
    <dbReference type="NCBI Taxonomy" id="2068654"/>
    <lineage>
        <taxon>Bacteria</taxon>
        <taxon>Bacillati</taxon>
        <taxon>Bacillota</taxon>
        <taxon>Clostridia</taxon>
        <taxon>Eubacteriales</taxon>
        <taxon>Clostridiaceae</taxon>
        <taxon>Clostridium</taxon>
    </lineage>
</organism>
<evidence type="ECO:0000256" key="1">
    <source>
        <dbReference type="SAM" id="Phobius"/>
    </source>
</evidence>
<feature type="transmembrane region" description="Helical" evidence="1">
    <location>
        <begin position="315"/>
        <end position="336"/>
    </location>
</feature>
<feature type="transmembrane region" description="Helical" evidence="1">
    <location>
        <begin position="253"/>
        <end position="274"/>
    </location>
</feature>
<dbReference type="InterPro" id="IPR002656">
    <property type="entry name" value="Acyl_transf_3_dom"/>
</dbReference>
<feature type="transmembrane region" description="Helical" evidence="1">
    <location>
        <begin position="119"/>
        <end position="146"/>
    </location>
</feature>
<accession>A0A386H6C1</accession>
<feature type="domain" description="Acyltransferase 3" evidence="2">
    <location>
        <begin position="4"/>
        <end position="333"/>
    </location>
</feature>
<keyword evidence="3" id="KW-0012">Acyltransferase</keyword>
<protein>
    <submittedName>
        <fullName evidence="3">Acyltransferase</fullName>
    </submittedName>
</protein>
<evidence type="ECO:0000259" key="2">
    <source>
        <dbReference type="Pfam" id="PF01757"/>
    </source>
</evidence>
<dbReference type="RefSeq" id="WP_119974009.1">
    <property type="nucleotide sequence ID" value="NZ_CP032416.1"/>
</dbReference>